<name>A0ACA9QBY3_9GLOM</name>
<gene>
    <name evidence="1" type="ORF">DHETER_LOCUS14260</name>
</gene>
<organism evidence="1 2">
    <name type="scientific">Dentiscutata heterogama</name>
    <dbReference type="NCBI Taxonomy" id="1316150"/>
    <lineage>
        <taxon>Eukaryota</taxon>
        <taxon>Fungi</taxon>
        <taxon>Fungi incertae sedis</taxon>
        <taxon>Mucoromycota</taxon>
        <taxon>Glomeromycotina</taxon>
        <taxon>Glomeromycetes</taxon>
        <taxon>Diversisporales</taxon>
        <taxon>Gigasporaceae</taxon>
        <taxon>Dentiscutata</taxon>
    </lineage>
</organism>
<comment type="caution">
    <text evidence="1">The sequence shown here is derived from an EMBL/GenBank/DDBJ whole genome shotgun (WGS) entry which is preliminary data.</text>
</comment>
<protein>
    <submittedName>
        <fullName evidence="1">11590_t:CDS:1</fullName>
    </submittedName>
</protein>
<dbReference type="EMBL" id="CAJVPU010042841">
    <property type="protein sequence ID" value="CAG8744504.1"/>
    <property type="molecule type" value="Genomic_DNA"/>
</dbReference>
<proteinExistence type="predicted"/>
<evidence type="ECO:0000313" key="2">
    <source>
        <dbReference type="Proteomes" id="UP000789702"/>
    </source>
</evidence>
<keyword evidence="2" id="KW-1185">Reference proteome</keyword>
<accession>A0ACA9QBY3</accession>
<sequence length="101" mass="11649">SRLRDGWFINTQGEQVTQSVIFPENLPSNDPNYVFRNQPKGIYQVLLEHNLWPTSGLKLKCINNYYDSNTPNCCARHLLSAQPDFTMQKSALEKLIVERGH</sequence>
<feature type="non-terminal residue" evidence="1">
    <location>
        <position position="1"/>
    </location>
</feature>
<evidence type="ECO:0000313" key="1">
    <source>
        <dbReference type="EMBL" id="CAG8744504.1"/>
    </source>
</evidence>
<feature type="non-terminal residue" evidence="1">
    <location>
        <position position="101"/>
    </location>
</feature>
<reference evidence="1" key="1">
    <citation type="submission" date="2021-06" db="EMBL/GenBank/DDBJ databases">
        <authorList>
            <person name="Kallberg Y."/>
            <person name="Tangrot J."/>
            <person name="Rosling A."/>
        </authorList>
    </citation>
    <scope>NUCLEOTIDE SEQUENCE</scope>
    <source>
        <strain evidence="1">IL203A</strain>
    </source>
</reference>
<dbReference type="Proteomes" id="UP000789702">
    <property type="component" value="Unassembled WGS sequence"/>
</dbReference>